<name>A0A418MET8_9BACT</name>
<reference evidence="2 3" key="1">
    <citation type="submission" date="2018-08" db="EMBL/GenBank/DDBJ databases">
        <title>Fibrisoma montanum sp. nov., isolated from Danxia mountain soil.</title>
        <authorList>
            <person name="Huang Y."/>
        </authorList>
    </citation>
    <scope>NUCLEOTIDE SEQUENCE [LARGE SCALE GENOMIC DNA]</scope>
    <source>
        <strain evidence="2 3">HYT19</strain>
    </source>
</reference>
<dbReference type="InterPro" id="IPR006626">
    <property type="entry name" value="PbH1"/>
</dbReference>
<feature type="domain" description="Right handed beta helix" evidence="1">
    <location>
        <begin position="237"/>
        <end position="379"/>
    </location>
</feature>
<proteinExistence type="predicted"/>
<dbReference type="EMBL" id="QXED01000002">
    <property type="protein sequence ID" value="RIV25329.1"/>
    <property type="molecule type" value="Genomic_DNA"/>
</dbReference>
<dbReference type="SMART" id="SM00710">
    <property type="entry name" value="PbH1"/>
    <property type="match status" value="4"/>
</dbReference>
<dbReference type="Gene3D" id="2.160.20.10">
    <property type="entry name" value="Single-stranded right-handed beta-helix, Pectin lyase-like"/>
    <property type="match status" value="1"/>
</dbReference>
<dbReference type="SUPFAM" id="SSF51126">
    <property type="entry name" value="Pectin lyase-like"/>
    <property type="match status" value="1"/>
</dbReference>
<protein>
    <submittedName>
        <fullName evidence="2">Right-handed parallel beta-helix repeat-containing protein</fullName>
    </submittedName>
</protein>
<dbReference type="PROSITE" id="PS51257">
    <property type="entry name" value="PROKAR_LIPOPROTEIN"/>
    <property type="match status" value="1"/>
</dbReference>
<dbReference type="InterPro" id="IPR011050">
    <property type="entry name" value="Pectin_lyase_fold/virulence"/>
</dbReference>
<evidence type="ECO:0000313" key="3">
    <source>
        <dbReference type="Proteomes" id="UP000283523"/>
    </source>
</evidence>
<dbReference type="InterPro" id="IPR012334">
    <property type="entry name" value="Pectin_lyas_fold"/>
</dbReference>
<accession>A0A418MET8</accession>
<evidence type="ECO:0000259" key="1">
    <source>
        <dbReference type="Pfam" id="PF13229"/>
    </source>
</evidence>
<dbReference type="RefSeq" id="WP_119667213.1">
    <property type="nucleotide sequence ID" value="NZ_QXED01000002.1"/>
</dbReference>
<evidence type="ECO:0000313" key="2">
    <source>
        <dbReference type="EMBL" id="RIV25329.1"/>
    </source>
</evidence>
<organism evidence="2 3">
    <name type="scientific">Fibrisoma montanum</name>
    <dbReference type="NCBI Taxonomy" id="2305895"/>
    <lineage>
        <taxon>Bacteria</taxon>
        <taxon>Pseudomonadati</taxon>
        <taxon>Bacteroidota</taxon>
        <taxon>Cytophagia</taxon>
        <taxon>Cytophagales</taxon>
        <taxon>Spirosomataceae</taxon>
        <taxon>Fibrisoma</taxon>
    </lineage>
</organism>
<dbReference type="InterPro" id="IPR039448">
    <property type="entry name" value="Beta_helix"/>
</dbReference>
<sequence>MHYSFRQLTWLAVASGFLYGCSQSTIQQLSEIQPERVANLRTANTGTILNVQTGKRYTDLQTAFNELPATFTQTYELQLSGTILTKSATLRNKNMGSFSLALRGVDGQAILDAGQSESAVVFNGTSPANIRNIILENLVITNYSLTSGNTAGVRFFTVKGQSLLKNVRFTGGYVAMRATVQCEDITFEDVQMEGIRFGGPRLGQAPNDVGNVVFRRLKTSLDQSPQNLAGADNVCQLKGFKSLLIEDCEFDGATKTIVDLYEMSNITIRRNKFIRSGRNNLYGIGIQLLPASGSTCRNVVIENNLFDNPMGTAIYLRGADLTINNNTFVEGGTNRPLISLEASSGNIELVNNIYAGKNNTNPIINLYQVNAQSFVSNNNLYYKPAGNNRSLIKGANGSKDLTGATLAQLQSKGLDRNGIQAQPLFIGSADPGRPTYMLTAGSPGRNAADATRCPAVDLANQAITTAPPDLGAYDYDSF</sequence>
<dbReference type="Pfam" id="PF13229">
    <property type="entry name" value="Beta_helix"/>
    <property type="match status" value="1"/>
</dbReference>
<keyword evidence="3" id="KW-1185">Reference proteome</keyword>
<dbReference type="Proteomes" id="UP000283523">
    <property type="component" value="Unassembled WGS sequence"/>
</dbReference>
<dbReference type="OrthoDB" id="1399014at2"/>
<dbReference type="AlphaFoldDB" id="A0A418MET8"/>
<comment type="caution">
    <text evidence="2">The sequence shown here is derived from an EMBL/GenBank/DDBJ whole genome shotgun (WGS) entry which is preliminary data.</text>
</comment>
<gene>
    <name evidence="2" type="ORF">DYU11_08460</name>
</gene>